<organism evidence="2 3">
    <name type="scientific">Catenaria anguillulae PL171</name>
    <dbReference type="NCBI Taxonomy" id="765915"/>
    <lineage>
        <taxon>Eukaryota</taxon>
        <taxon>Fungi</taxon>
        <taxon>Fungi incertae sedis</taxon>
        <taxon>Blastocladiomycota</taxon>
        <taxon>Blastocladiomycetes</taxon>
        <taxon>Blastocladiales</taxon>
        <taxon>Catenariaceae</taxon>
        <taxon>Catenaria</taxon>
    </lineage>
</organism>
<gene>
    <name evidence="2" type="ORF">BCR44DRAFT_1441407</name>
</gene>
<evidence type="ECO:0000313" key="2">
    <source>
        <dbReference type="EMBL" id="ORZ31817.1"/>
    </source>
</evidence>
<name>A0A1Y2HB43_9FUNG</name>
<dbReference type="EMBL" id="MCFL01000054">
    <property type="protein sequence ID" value="ORZ31817.1"/>
    <property type="molecule type" value="Genomic_DNA"/>
</dbReference>
<feature type="region of interest" description="Disordered" evidence="1">
    <location>
        <begin position="1"/>
        <end position="32"/>
    </location>
</feature>
<keyword evidence="3" id="KW-1185">Reference proteome</keyword>
<evidence type="ECO:0000256" key="1">
    <source>
        <dbReference type="SAM" id="MobiDB-lite"/>
    </source>
</evidence>
<proteinExistence type="predicted"/>
<comment type="caution">
    <text evidence="2">The sequence shown here is derived from an EMBL/GenBank/DDBJ whole genome shotgun (WGS) entry which is preliminary data.</text>
</comment>
<dbReference type="AlphaFoldDB" id="A0A1Y2HB43"/>
<evidence type="ECO:0000313" key="3">
    <source>
        <dbReference type="Proteomes" id="UP000193411"/>
    </source>
</evidence>
<dbReference type="Proteomes" id="UP000193411">
    <property type="component" value="Unassembled WGS sequence"/>
</dbReference>
<sequence>MTKGGGFGWAERWPPSSVKMADSSWSPTGTPSRGEVVTVSSIALSTVVDDGTWDNTYYYT</sequence>
<protein>
    <submittedName>
        <fullName evidence="2">Uncharacterized protein</fullName>
    </submittedName>
</protein>
<accession>A0A1Y2HB43</accession>
<reference evidence="2 3" key="1">
    <citation type="submission" date="2016-07" db="EMBL/GenBank/DDBJ databases">
        <title>Pervasive Adenine N6-methylation of Active Genes in Fungi.</title>
        <authorList>
            <consortium name="DOE Joint Genome Institute"/>
            <person name="Mondo S.J."/>
            <person name="Dannebaum R.O."/>
            <person name="Kuo R.C."/>
            <person name="Labutti K."/>
            <person name="Haridas S."/>
            <person name="Kuo A."/>
            <person name="Salamov A."/>
            <person name="Ahrendt S.R."/>
            <person name="Lipzen A."/>
            <person name="Sullivan W."/>
            <person name="Andreopoulos W.B."/>
            <person name="Clum A."/>
            <person name="Lindquist E."/>
            <person name="Daum C."/>
            <person name="Ramamoorthy G.K."/>
            <person name="Gryganskyi A."/>
            <person name="Culley D."/>
            <person name="Magnuson J.K."/>
            <person name="James T.Y."/>
            <person name="O'Malley M.A."/>
            <person name="Stajich J.E."/>
            <person name="Spatafora J.W."/>
            <person name="Visel A."/>
            <person name="Grigoriev I.V."/>
        </authorList>
    </citation>
    <scope>NUCLEOTIDE SEQUENCE [LARGE SCALE GENOMIC DNA]</scope>
    <source>
        <strain evidence="2 3">PL171</strain>
    </source>
</reference>